<sequence>MAKLAETLDDMPGMDDLLSRSGLEFMQDMIAGRLPGPPIGAALGFAPISVEEGRVVFEGAPQFTVTNPMSAVHGGWYGAILDSCMGCAVMTTVPRGSVYTTLEYKVNITRAIPLGTRVRAIGTVDHAGRSTGVASGEIRGIGDDRLYATSSTTCLIMKMA</sequence>
<name>A0A1M6YMY6_9RHOB</name>
<evidence type="ECO:0000256" key="2">
    <source>
        <dbReference type="ARBA" id="ARBA00022801"/>
    </source>
</evidence>
<gene>
    <name evidence="4" type="ORF">SAMN05444398_101937</name>
</gene>
<dbReference type="GO" id="GO:0047617">
    <property type="term" value="F:fatty acyl-CoA hydrolase activity"/>
    <property type="evidence" value="ECO:0007669"/>
    <property type="project" value="InterPro"/>
</dbReference>
<evidence type="ECO:0000313" key="4">
    <source>
        <dbReference type="EMBL" id="SHL19452.1"/>
    </source>
</evidence>
<protein>
    <submittedName>
        <fullName evidence="4">Uncharacterized domain 1-containing protein</fullName>
    </submittedName>
</protein>
<dbReference type="Gene3D" id="3.10.129.10">
    <property type="entry name" value="Hotdog Thioesterase"/>
    <property type="match status" value="1"/>
</dbReference>
<dbReference type="PANTHER" id="PTHR21660">
    <property type="entry name" value="THIOESTERASE SUPERFAMILY MEMBER-RELATED"/>
    <property type="match status" value="1"/>
</dbReference>
<accession>A0A1M6YMY6</accession>
<comment type="similarity">
    <text evidence="1">Belongs to the thioesterase PaaI family.</text>
</comment>
<keyword evidence="5" id="KW-1185">Reference proteome</keyword>
<dbReference type="SUPFAM" id="SSF54637">
    <property type="entry name" value="Thioesterase/thiol ester dehydrase-isomerase"/>
    <property type="match status" value="1"/>
</dbReference>
<dbReference type="InterPro" id="IPR003736">
    <property type="entry name" value="PAAI_dom"/>
</dbReference>
<dbReference type="InterPro" id="IPR039298">
    <property type="entry name" value="ACOT13"/>
</dbReference>
<organism evidence="4 5">
    <name type="scientific">Roseovarius pacificus</name>
    <dbReference type="NCBI Taxonomy" id="337701"/>
    <lineage>
        <taxon>Bacteria</taxon>
        <taxon>Pseudomonadati</taxon>
        <taxon>Pseudomonadota</taxon>
        <taxon>Alphaproteobacteria</taxon>
        <taxon>Rhodobacterales</taxon>
        <taxon>Roseobacteraceae</taxon>
        <taxon>Roseovarius</taxon>
    </lineage>
</organism>
<reference evidence="4 5" key="1">
    <citation type="submission" date="2016-11" db="EMBL/GenBank/DDBJ databases">
        <authorList>
            <person name="Jaros S."/>
            <person name="Januszkiewicz K."/>
            <person name="Wedrychowicz H."/>
        </authorList>
    </citation>
    <scope>NUCLEOTIDE SEQUENCE [LARGE SCALE GENOMIC DNA]</scope>
    <source>
        <strain evidence="4 5">DSM 29589</strain>
    </source>
</reference>
<evidence type="ECO:0000256" key="1">
    <source>
        <dbReference type="ARBA" id="ARBA00008324"/>
    </source>
</evidence>
<dbReference type="InterPro" id="IPR006683">
    <property type="entry name" value="Thioestr_dom"/>
</dbReference>
<dbReference type="NCBIfam" id="TIGR00369">
    <property type="entry name" value="unchar_dom_1"/>
    <property type="match status" value="1"/>
</dbReference>
<evidence type="ECO:0000313" key="5">
    <source>
        <dbReference type="Proteomes" id="UP000183974"/>
    </source>
</evidence>
<proteinExistence type="inferred from homology"/>
<keyword evidence="2" id="KW-0378">Hydrolase</keyword>
<dbReference type="Proteomes" id="UP000183974">
    <property type="component" value="Unassembled WGS sequence"/>
</dbReference>
<evidence type="ECO:0000259" key="3">
    <source>
        <dbReference type="Pfam" id="PF03061"/>
    </source>
</evidence>
<dbReference type="Pfam" id="PF03061">
    <property type="entry name" value="4HBT"/>
    <property type="match status" value="1"/>
</dbReference>
<feature type="domain" description="Thioesterase" evidence="3">
    <location>
        <begin position="71"/>
        <end position="139"/>
    </location>
</feature>
<dbReference type="InterPro" id="IPR029069">
    <property type="entry name" value="HotDog_dom_sf"/>
</dbReference>
<dbReference type="AlphaFoldDB" id="A0A1M6YMY6"/>
<dbReference type="STRING" id="337701.SAMN05444398_101937"/>
<dbReference type="CDD" id="cd03443">
    <property type="entry name" value="PaaI_thioesterase"/>
    <property type="match status" value="1"/>
</dbReference>
<dbReference type="EMBL" id="FRBR01000001">
    <property type="protein sequence ID" value="SHL19452.1"/>
    <property type="molecule type" value="Genomic_DNA"/>
</dbReference>
<dbReference type="OrthoDB" id="9813282at2"/>
<dbReference type="RefSeq" id="WP_073033729.1">
    <property type="nucleotide sequence ID" value="NZ_BMLR01000001.1"/>
</dbReference>
<dbReference type="PANTHER" id="PTHR21660:SF1">
    <property type="entry name" value="ACYL-COENZYME A THIOESTERASE 13"/>
    <property type="match status" value="1"/>
</dbReference>